<organism evidence="1 2">
    <name type="scientific">Domibacillus antri</name>
    <dbReference type="NCBI Taxonomy" id="1714264"/>
    <lineage>
        <taxon>Bacteria</taxon>
        <taxon>Bacillati</taxon>
        <taxon>Bacillota</taxon>
        <taxon>Bacilli</taxon>
        <taxon>Bacillales</taxon>
        <taxon>Bacillaceae</taxon>
        <taxon>Domibacillus</taxon>
    </lineage>
</organism>
<evidence type="ECO:0008006" key="3">
    <source>
        <dbReference type="Google" id="ProtNLM"/>
    </source>
</evidence>
<name>A0A1Q8Q9N4_9BACI</name>
<dbReference type="OrthoDB" id="2351076at2"/>
<accession>A0A1Q8Q9N4</accession>
<dbReference type="Proteomes" id="UP000185568">
    <property type="component" value="Unassembled WGS sequence"/>
</dbReference>
<sequence>MKIQSDRTALPFQPGAAPVQGEIAAPAAGHSNTAAASNTAKQPPELAAFSEKGITLTKEGAQAVKSFMETAPGTEAEKLTTVKALADKGIMPDESKLKAVHAATTGVPFGKEAAAWLKESGIPFPQNTRAAIEKALQLGRVQEAVNMVKSAELPEDIVKQIETLVKQNGMSAETAAVLKKMAEANNIPAAKLLERAAAMEVEVLNNAAKQKVTEAVQTLLKQQPDNTLLAELSRKLEQNAPVQDIVKALRTLFAGDRAAAMKPMAEALQLADMAQTKLTSALPESGITIPETEQTEPGPAQKAAQLIQKEPLFERVLVHLKETMPELNSSFEKAEALFLSGKEMAARGELMKAVEPLIPPPATQAAPIVPDELFAQVPPASKDVLVTRITEKMSQSAIDFKSFKRDITRNLQTTELFLNQKAVLQAKLVIETAIKTLDNAILKGDFMLYTDMKTEKQLMQASGQLAEARKLLTKGDTQQAARIVAEVKALIEKVIFKPTDARVMHMIMQETADTAPRVLAGAMAGLYDTPTARSAFELVRAAGLNYEHEQAAALLKGKAEIPNAVKQALLATMGQQSGEQASTNLTGQQLLSKPESGLQSMMMSLPFLLGGQAENVNVFIRSKSGGQQVDWENCSIHFLFETKKLGPVGITISSADRNLSVKVQNDKEDFQQKMEPLTAVLKDRLSDVGYRVGAVQFSAFQNAEQKAETKKAESTSSAKGFDFTI</sequence>
<evidence type="ECO:0000313" key="1">
    <source>
        <dbReference type="EMBL" id="OLN24047.1"/>
    </source>
</evidence>
<proteinExistence type="predicted"/>
<evidence type="ECO:0000313" key="2">
    <source>
        <dbReference type="Proteomes" id="UP000185568"/>
    </source>
</evidence>
<comment type="caution">
    <text evidence="1">The sequence shown here is derived from an EMBL/GenBank/DDBJ whole genome shotgun (WGS) entry which is preliminary data.</text>
</comment>
<dbReference type="AlphaFoldDB" id="A0A1Q8Q9N4"/>
<gene>
    <name evidence="1" type="ORF">BTO30_01105</name>
</gene>
<reference evidence="1 2" key="1">
    <citation type="submission" date="2016-12" db="EMBL/GenBank/DDBJ databases">
        <title>Domibacillus antri genome sequencing.</title>
        <authorList>
            <person name="Verma A."/>
            <person name="Krishnamurthi S."/>
        </authorList>
    </citation>
    <scope>NUCLEOTIDE SEQUENCE [LARGE SCALE GENOMIC DNA]</scope>
    <source>
        <strain evidence="1 2">XD80</strain>
    </source>
</reference>
<protein>
    <recommendedName>
        <fullName evidence="3">Flagellar hook-length control protein-like C-terminal domain-containing protein</fullName>
    </recommendedName>
</protein>
<keyword evidence="2" id="KW-1185">Reference proteome</keyword>
<dbReference type="RefSeq" id="WP_075396865.1">
    <property type="nucleotide sequence ID" value="NZ_MSDU01000003.1"/>
</dbReference>
<dbReference type="STRING" id="1714264.BTO30_01105"/>
<dbReference type="EMBL" id="MSDU01000003">
    <property type="protein sequence ID" value="OLN24047.1"/>
    <property type="molecule type" value="Genomic_DNA"/>
</dbReference>